<evidence type="ECO:0000256" key="1">
    <source>
        <dbReference type="SAM" id="MobiDB-lite"/>
    </source>
</evidence>
<dbReference type="AlphaFoldDB" id="A0AAV0FBN0"/>
<accession>A0AAV0FBN0</accession>
<feature type="compositionally biased region" description="Low complexity" evidence="1">
    <location>
        <begin position="1"/>
        <end position="17"/>
    </location>
</feature>
<keyword evidence="3" id="KW-1185">Reference proteome</keyword>
<evidence type="ECO:0000313" key="2">
    <source>
        <dbReference type="EMBL" id="CAH9132707.1"/>
    </source>
</evidence>
<organism evidence="2 3">
    <name type="scientific">Cuscuta epithymum</name>
    <dbReference type="NCBI Taxonomy" id="186058"/>
    <lineage>
        <taxon>Eukaryota</taxon>
        <taxon>Viridiplantae</taxon>
        <taxon>Streptophyta</taxon>
        <taxon>Embryophyta</taxon>
        <taxon>Tracheophyta</taxon>
        <taxon>Spermatophyta</taxon>
        <taxon>Magnoliopsida</taxon>
        <taxon>eudicotyledons</taxon>
        <taxon>Gunneridae</taxon>
        <taxon>Pentapetalae</taxon>
        <taxon>asterids</taxon>
        <taxon>lamiids</taxon>
        <taxon>Solanales</taxon>
        <taxon>Convolvulaceae</taxon>
        <taxon>Cuscuteae</taxon>
        <taxon>Cuscuta</taxon>
        <taxon>Cuscuta subgen. Cuscuta</taxon>
    </lineage>
</organism>
<dbReference type="EMBL" id="CAMAPF010000972">
    <property type="protein sequence ID" value="CAH9132707.1"/>
    <property type="molecule type" value="Genomic_DNA"/>
</dbReference>
<reference evidence="2" key="1">
    <citation type="submission" date="2022-07" db="EMBL/GenBank/DDBJ databases">
        <authorList>
            <person name="Macas J."/>
            <person name="Novak P."/>
            <person name="Neumann P."/>
        </authorList>
    </citation>
    <scope>NUCLEOTIDE SEQUENCE</scope>
</reference>
<comment type="caution">
    <text evidence="2">The sequence shown here is derived from an EMBL/GenBank/DDBJ whole genome shotgun (WGS) entry which is preliminary data.</text>
</comment>
<name>A0AAV0FBN0_9ASTE</name>
<sequence>MGNKNSSSSISSSSSSSKCSGKLCGRLWRGSKSHPRRQTSIEIPVEFCDDYDNHTEEKKKDDFVALDHHKMNPAHQGKQQPVALAPLAAAEAGGGGGGKDSNGIMAKTTAKTDSLYERSTMFLQKTRQQFMATN</sequence>
<dbReference type="Proteomes" id="UP001152523">
    <property type="component" value="Unassembled WGS sequence"/>
</dbReference>
<evidence type="ECO:0000313" key="3">
    <source>
        <dbReference type="Proteomes" id="UP001152523"/>
    </source>
</evidence>
<feature type="region of interest" description="Disordered" evidence="1">
    <location>
        <begin position="1"/>
        <end position="42"/>
    </location>
</feature>
<protein>
    <submittedName>
        <fullName evidence="2">Uncharacterized protein</fullName>
    </submittedName>
</protein>
<gene>
    <name evidence="2" type="ORF">CEPIT_LOCUS32386</name>
</gene>
<proteinExistence type="predicted"/>